<sequence length="654" mass="73117">MYFSGLHRAIRDLEEKKFYDIALLFLSCKGYQDLAIIDGTGDGGRDVTCSWGHLRIQLSVQTKWEAKINKEAEATRLAGKKHFIYVTNRRVRDNEWEGFLQSRYKLHGVVEVTLFDLDRIATALALPGRIETAYERLGFVINRKLSATPQEVALSNTLLFSKEAKELRDNVLESKLKSHLFAAPGATEAELLGNITKSYENPNIAGPANRALQRLRTSREVEAREGLLYLNDSAEAEIRAAMEDFLQAKSIDLKGICEKYNLAEPVADSLISTAVEILARRGDFEGDKAHEVNLNQIIAENRLGPRKPELYQDLSRLTCARIALYGEAIDHVFSTDTFDIFRVLGQSTEITVLLDSSVAMPLLFGLSFAKANSRYGVGASALHELCKSHNISIKVPQPYLNEIASHGKKAIEYLAIYDLIGEEPKNVLRSSGNAYISHYSHIRDIPEFSGKLSLKQFLKYFGITEEAGSWSIENRIQSLLESFGIGVVSTPARAEDIREKIALMKKNDPPIIIDHDASVCTYLKQKTDAGFIFATWDYALTAIVENMSRIYADTPSRVVDFLSMSGSAGYESETSFSLLDSLIYCDERKTEALARRIEAIRSSELAFELQQFSDEARRTKGANIDTHELLEPFFSDRMLSGDLAQLTATGTEPT</sequence>
<gene>
    <name evidence="1" type="ORF">PQU96_09760</name>
</gene>
<evidence type="ECO:0000313" key="2">
    <source>
        <dbReference type="Proteomes" id="UP001222030"/>
    </source>
</evidence>
<evidence type="ECO:0000313" key="1">
    <source>
        <dbReference type="EMBL" id="MDC7714412.1"/>
    </source>
</evidence>
<comment type="caution">
    <text evidence="1">The sequence shown here is derived from an EMBL/GenBank/DDBJ whole genome shotgun (WGS) entry which is preliminary data.</text>
</comment>
<name>A0ABT5IPE2_9NEIS</name>
<reference evidence="1 2" key="1">
    <citation type="submission" date="2023-01" db="EMBL/GenBank/DDBJ databases">
        <title>Novel species of the genus Vogesella isolated from rivers.</title>
        <authorList>
            <person name="Lu H."/>
        </authorList>
    </citation>
    <scope>NUCLEOTIDE SEQUENCE [LARGE SCALE GENOMIC DNA]</scope>
    <source>
        <strain evidence="1 2">LYT5W</strain>
    </source>
</reference>
<proteinExistence type="predicted"/>
<accession>A0ABT5IPE2</accession>
<dbReference type="RefSeq" id="WP_272772151.1">
    <property type="nucleotide sequence ID" value="NZ_JAQQLE010000008.1"/>
</dbReference>
<keyword evidence="2" id="KW-1185">Reference proteome</keyword>
<evidence type="ECO:0008006" key="3">
    <source>
        <dbReference type="Google" id="ProtNLM"/>
    </source>
</evidence>
<dbReference type="Proteomes" id="UP001222030">
    <property type="component" value="Unassembled WGS sequence"/>
</dbReference>
<dbReference type="EMBL" id="JAQQLE010000008">
    <property type="protein sequence ID" value="MDC7714412.1"/>
    <property type="molecule type" value="Genomic_DNA"/>
</dbReference>
<protein>
    <recommendedName>
        <fullName evidence="3">Restriction endonuclease</fullName>
    </recommendedName>
</protein>
<organism evidence="1 2">
    <name type="scientific">Vogesella margarita</name>
    <dbReference type="NCBI Taxonomy" id="2984199"/>
    <lineage>
        <taxon>Bacteria</taxon>
        <taxon>Pseudomonadati</taxon>
        <taxon>Pseudomonadota</taxon>
        <taxon>Betaproteobacteria</taxon>
        <taxon>Neisseriales</taxon>
        <taxon>Chromobacteriaceae</taxon>
        <taxon>Vogesella</taxon>
    </lineage>
</organism>